<reference evidence="6 7" key="1">
    <citation type="submission" date="2020-04" db="EMBL/GenBank/DDBJ databases">
        <authorList>
            <person name="Basu S."/>
            <person name="Maruthanayagam V."/>
            <person name="Chakraborty S."/>
            <person name="Pramanik A."/>
            <person name="Mukherjee J."/>
            <person name="Brink B."/>
        </authorList>
    </citation>
    <scope>NUCLEOTIDE SEQUENCE [LARGE SCALE GENOMIC DNA]</scope>
    <source>
        <strain evidence="6 7">AP17</strain>
    </source>
</reference>
<dbReference type="PANTHER" id="PTHR11709">
    <property type="entry name" value="MULTI-COPPER OXIDASE"/>
    <property type="match status" value="1"/>
</dbReference>
<keyword evidence="2" id="KW-0560">Oxidoreductase</keyword>
<dbReference type="CDD" id="cd13900">
    <property type="entry name" value="CuRO_3_Tth-MCO_like"/>
    <property type="match status" value="1"/>
</dbReference>
<organism evidence="6 7">
    <name type="scientific">Oxynema aestuarii AP17</name>
    <dbReference type="NCBI Taxonomy" id="2064643"/>
    <lineage>
        <taxon>Bacteria</taxon>
        <taxon>Bacillati</taxon>
        <taxon>Cyanobacteriota</taxon>
        <taxon>Cyanophyceae</taxon>
        <taxon>Oscillatoriophycideae</taxon>
        <taxon>Oscillatoriales</taxon>
        <taxon>Oscillatoriaceae</taxon>
        <taxon>Oxynema</taxon>
        <taxon>Oxynema aestuarii</taxon>
    </lineage>
</organism>
<evidence type="ECO:0000313" key="6">
    <source>
        <dbReference type="EMBL" id="QIZ73060.1"/>
    </source>
</evidence>
<feature type="domain" description="Plastocyanin-like" evidence="3">
    <location>
        <begin position="214"/>
        <end position="301"/>
    </location>
</feature>
<dbReference type="PANTHER" id="PTHR11709:SF2">
    <property type="entry name" value="MULTICOPPER OXIDASE LPR1"/>
    <property type="match status" value="1"/>
</dbReference>
<dbReference type="Proteomes" id="UP000500857">
    <property type="component" value="Chromosome"/>
</dbReference>
<accession>A0A6H1U4H7</accession>
<dbReference type="Gene3D" id="2.60.40.420">
    <property type="entry name" value="Cupredoxins - blue copper proteins"/>
    <property type="match status" value="3"/>
</dbReference>
<dbReference type="GO" id="GO:0016491">
    <property type="term" value="F:oxidoreductase activity"/>
    <property type="evidence" value="ECO:0007669"/>
    <property type="project" value="UniProtKB-KW"/>
</dbReference>
<protein>
    <submittedName>
        <fullName evidence="6">Multicopper oxidase family protein</fullName>
    </submittedName>
</protein>
<proteinExistence type="predicted"/>
<evidence type="ECO:0000313" key="7">
    <source>
        <dbReference type="Proteomes" id="UP000500857"/>
    </source>
</evidence>
<evidence type="ECO:0000259" key="5">
    <source>
        <dbReference type="Pfam" id="PF07732"/>
    </source>
</evidence>
<dbReference type="Pfam" id="PF07732">
    <property type="entry name" value="Cu-oxidase_3"/>
    <property type="match status" value="1"/>
</dbReference>
<dbReference type="PROSITE" id="PS00080">
    <property type="entry name" value="MULTICOPPER_OXIDASE2"/>
    <property type="match status" value="1"/>
</dbReference>
<dbReference type="AlphaFoldDB" id="A0A6H1U4H7"/>
<sequence length="488" mass="53755">MKRRQFLTLSGSTVAAVLLSRCASNNTTQARPSPTVISSKGGLLDVDLEALSMNTTLSGRQFHLLGYNDRIPGPLLQAQPGDTVRLRFTNRIGQPTNLHYHGLHVPPTGNADNVFLKIPSGETLTYEFTLPENHPAGLFWYHPHYHGYVADQVFGGLAGAFIVRGELDEIPEIKAATEHVLLLKDYDPDAGRIGSRATRGMMGAHMAQMRGREGAVVTVNGEIQPTFNLSAGGLLRLRLLNASSSRFYRLSLEEHPFYLIATDGGAIAEPVELRELLLSPGERAEVLVRGDREPGQYRLLNLPYDRGGMGMMGGMMGRGPGGSANVTETLATITYHGQTDVLPLPKTLIPVETLPEPTQTRRFLLNHGMNPGRGMVFLINGRAFDHQRIDTTVGLNTVEEWELINTGVMDHPFHLHTNHFQIASVNGTPPPYRAWKDTVLVPFGQSVRIRIPFRDFGGKTVYHCHILDHEDLGMMGMLAIQDEVAIVK</sequence>
<dbReference type="InterPro" id="IPR045087">
    <property type="entry name" value="Cu-oxidase_fam"/>
</dbReference>
<feature type="domain" description="Plastocyanin-like" evidence="5">
    <location>
        <begin position="59"/>
        <end position="166"/>
    </location>
</feature>
<feature type="domain" description="Plastocyanin-like" evidence="4">
    <location>
        <begin position="362"/>
        <end position="482"/>
    </location>
</feature>
<dbReference type="InterPro" id="IPR011707">
    <property type="entry name" value="Cu-oxidase-like_N"/>
</dbReference>
<dbReference type="InterPro" id="IPR001117">
    <property type="entry name" value="Cu-oxidase_2nd"/>
</dbReference>
<dbReference type="InterPro" id="IPR002355">
    <property type="entry name" value="Cu_oxidase_Cu_BS"/>
</dbReference>
<evidence type="ECO:0000256" key="2">
    <source>
        <dbReference type="ARBA" id="ARBA00023002"/>
    </source>
</evidence>
<name>A0A6H1U4H7_9CYAN</name>
<dbReference type="KEGG" id="oxy:HCG48_22680"/>
<keyword evidence="7" id="KW-1185">Reference proteome</keyword>
<gene>
    <name evidence="6" type="ORF">HCG48_22680</name>
</gene>
<evidence type="ECO:0000259" key="4">
    <source>
        <dbReference type="Pfam" id="PF07731"/>
    </source>
</evidence>
<dbReference type="SUPFAM" id="SSF49503">
    <property type="entry name" value="Cupredoxins"/>
    <property type="match status" value="3"/>
</dbReference>
<dbReference type="InterPro" id="IPR011706">
    <property type="entry name" value="Cu-oxidase_C"/>
</dbReference>
<dbReference type="Pfam" id="PF00394">
    <property type="entry name" value="Cu-oxidase"/>
    <property type="match status" value="1"/>
</dbReference>
<evidence type="ECO:0000256" key="1">
    <source>
        <dbReference type="ARBA" id="ARBA00022723"/>
    </source>
</evidence>
<dbReference type="CDD" id="cd13853">
    <property type="entry name" value="CuRO_1_Tth-MCO_like"/>
    <property type="match status" value="1"/>
</dbReference>
<dbReference type="GO" id="GO:0005507">
    <property type="term" value="F:copper ion binding"/>
    <property type="evidence" value="ECO:0007669"/>
    <property type="project" value="InterPro"/>
</dbReference>
<dbReference type="EMBL" id="CP051167">
    <property type="protein sequence ID" value="QIZ73060.1"/>
    <property type="molecule type" value="Genomic_DNA"/>
</dbReference>
<dbReference type="InterPro" id="IPR008972">
    <property type="entry name" value="Cupredoxin"/>
</dbReference>
<dbReference type="Pfam" id="PF07731">
    <property type="entry name" value="Cu-oxidase_2"/>
    <property type="match status" value="1"/>
</dbReference>
<dbReference type="RefSeq" id="WP_168571206.1">
    <property type="nucleotide sequence ID" value="NZ_CP051167.1"/>
</dbReference>
<evidence type="ECO:0000259" key="3">
    <source>
        <dbReference type="Pfam" id="PF00394"/>
    </source>
</evidence>
<keyword evidence="1" id="KW-0479">Metal-binding</keyword>